<organism evidence="2 3">
    <name type="scientific">Micavibrio aeruginosavorus</name>
    <dbReference type="NCBI Taxonomy" id="349221"/>
    <lineage>
        <taxon>Bacteria</taxon>
        <taxon>Pseudomonadati</taxon>
        <taxon>Bdellovibrionota</taxon>
        <taxon>Bdellovibrionia</taxon>
        <taxon>Bdellovibrionales</taxon>
        <taxon>Pseudobdellovibrionaceae</taxon>
        <taxon>Micavibrio</taxon>
    </lineage>
</organism>
<dbReference type="EMBL" id="QFOT01000025">
    <property type="protein sequence ID" value="PZP56446.1"/>
    <property type="molecule type" value="Genomic_DNA"/>
</dbReference>
<dbReference type="InterPro" id="IPR051541">
    <property type="entry name" value="PTS_SugarTrans_NitroReg"/>
</dbReference>
<dbReference type="GO" id="GO:0030295">
    <property type="term" value="F:protein kinase activator activity"/>
    <property type="evidence" value="ECO:0007669"/>
    <property type="project" value="TreeGrafter"/>
</dbReference>
<reference evidence="2 3" key="1">
    <citation type="submission" date="2017-08" db="EMBL/GenBank/DDBJ databases">
        <title>Infants hospitalized years apart are colonized by the same room-sourced microbial strains.</title>
        <authorList>
            <person name="Brooks B."/>
            <person name="Olm M.R."/>
            <person name="Firek B.A."/>
            <person name="Baker R."/>
            <person name="Thomas B.C."/>
            <person name="Morowitz M.J."/>
            <person name="Banfield J.F."/>
        </authorList>
    </citation>
    <scope>NUCLEOTIDE SEQUENCE [LARGE SCALE GENOMIC DNA]</scope>
    <source>
        <strain evidence="2">S2_006_000_R2_64</strain>
    </source>
</reference>
<dbReference type="Gene3D" id="3.40.930.10">
    <property type="entry name" value="Mannitol-specific EII, Chain A"/>
    <property type="match status" value="1"/>
</dbReference>
<protein>
    <submittedName>
        <fullName evidence="2">Transcriptional regulator</fullName>
    </submittedName>
</protein>
<gene>
    <name evidence="2" type="ORF">DI586_03695</name>
</gene>
<dbReference type="InterPro" id="IPR002178">
    <property type="entry name" value="PTS_EIIA_type-2_dom"/>
</dbReference>
<dbReference type="PANTHER" id="PTHR47738:SF1">
    <property type="entry name" value="NITROGEN REGULATORY PROTEIN"/>
    <property type="match status" value="1"/>
</dbReference>
<dbReference type="InterPro" id="IPR016152">
    <property type="entry name" value="PTrfase/Anion_transptr"/>
</dbReference>
<dbReference type="SUPFAM" id="SSF55804">
    <property type="entry name" value="Phoshotransferase/anion transport protein"/>
    <property type="match status" value="1"/>
</dbReference>
<comment type="caution">
    <text evidence="2">The sequence shown here is derived from an EMBL/GenBank/DDBJ whole genome shotgun (WGS) entry which is preliminary data.</text>
</comment>
<dbReference type="CDD" id="cd00211">
    <property type="entry name" value="PTS_IIA_fru"/>
    <property type="match status" value="1"/>
</dbReference>
<dbReference type="Pfam" id="PF00359">
    <property type="entry name" value="PTS_EIIA_2"/>
    <property type="match status" value="1"/>
</dbReference>
<dbReference type="PROSITE" id="PS51094">
    <property type="entry name" value="PTS_EIIA_TYPE_2"/>
    <property type="match status" value="1"/>
</dbReference>
<accession>A0A2W5HEA8</accession>
<evidence type="ECO:0000313" key="2">
    <source>
        <dbReference type="EMBL" id="PZP56446.1"/>
    </source>
</evidence>
<name>A0A2W5HEA8_9BACT</name>
<sequence length="154" mass="17340">MQNEHIEFNEFILGLRATDKNQILQNISWKIGRQTNADMTWIADQLLKSEENESSGIGDGIAIAHLKSTPLQKPFIVIAKLDQPVEFDSLDGLPVDIVCAVLSPQMDGPLHLRRLSRVTRLLREPEIIEALRSATSEDEMKSILRIEQQEILAA</sequence>
<evidence type="ECO:0000313" key="3">
    <source>
        <dbReference type="Proteomes" id="UP000249739"/>
    </source>
</evidence>
<dbReference type="AlphaFoldDB" id="A0A2W5HEA8"/>
<dbReference type="Proteomes" id="UP000249739">
    <property type="component" value="Unassembled WGS sequence"/>
</dbReference>
<proteinExistence type="predicted"/>
<dbReference type="PANTHER" id="PTHR47738">
    <property type="entry name" value="PTS SYSTEM FRUCTOSE-LIKE EIIA COMPONENT-RELATED"/>
    <property type="match status" value="1"/>
</dbReference>
<evidence type="ECO:0000259" key="1">
    <source>
        <dbReference type="PROSITE" id="PS51094"/>
    </source>
</evidence>
<feature type="domain" description="PTS EIIA type-2" evidence="1">
    <location>
        <begin position="4"/>
        <end position="147"/>
    </location>
</feature>